<evidence type="ECO:0000256" key="5">
    <source>
        <dbReference type="ARBA" id="ARBA00022786"/>
    </source>
</evidence>
<evidence type="ECO:0000256" key="2">
    <source>
        <dbReference type="ARBA" id="ARBA00009085"/>
    </source>
</evidence>
<dbReference type="Pfam" id="PF00443">
    <property type="entry name" value="UCH"/>
    <property type="match status" value="1"/>
</dbReference>
<evidence type="ECO:0000256" key="7">
    <source>
        <dbReference type="ARBA" id="ARBA00022807"/>
    </source>
</evidence>
<dbReference type="InterPro" id="IPR050185">
    <property type="entry name" value="Ub_carboxyl-term_hydrolase"/>
</dbReference>
<organism evidence="9 10">
    <name type="scientific">Stentor coeruleus</name>
    <dbReference type="NCBI Taxonomy" id="5963"/>
    <lineage>
        <taxon>Eukaryota</taxon>
        <taxon>Sar</taxon>
        <taxon>Alveolata</taxon>
        <taxon>Ciliophora</taxon>
        <taxon>Postciliodesmatophora</taxon>
        <taxon>Heterotrichea</taxon>
        <taxon>Heterotrichida</taxon>
        <taxon>Stentoridae</taxon>
        <taxon>Stentor</taxon>
    </lineage>
</organism>
<dbReference type="InterPro" id="IPR038765">
    <property type="entry name" value="Papain-like_cys_pep_sf"/>
</dbReference>
<evidence type="ECO:0000313" key="9">
    <source>
        <dbReference type="EMBL" id="OMJ65281.1"/>
    </source>
</evidence>
<protein>
    <recommendedName>
        <fullName evidence="3">ubiquitinyl hydrolase 1</fullName>
        <ecNumber evidence="3">3.4.19.12</ecNumber>
    </recommendedName>
</protein>
<dbReference type="Gene3D" id="3.90.70.10">
    <property type="entry name" value="Cysteine proteinases"/>
    <property type="match status" value="1"/>
</dbReference>
<dbReference type="PROSITE" id="PS50235">
    <property type="entry name" value="USP_3"/>
    <property type="match status" value="1"/>
</dbReference>
<dbReference type="SUPFAM" id="SSF54001">
    <property type="entry name" value="Cysteine proteinases"/>
    <property type="match status" value="1"/>
</dbReference>
<sequence>MKNKQLESINTQLEAFLSDLYDLNLSFFKPNKPGDVIVLLLELLKKSSYLIKWTRKVVRYHKGNFLEHVSEIFDYSSTFTLSGISRVTVDKLNEVLQSKFFGFQKNVSELCKKCDKSYLEKIKNLKLGKVLIFNSNENELELNIDEIKELKVLNFTYKLTTISIIVKNIENNFHTCCICNESDEWFEHNDNNKELILSRDIMHCKMLIYALSEINNNQASEKLVNALPLEPDQLIELISIRGYLIKKNEIINKDPIIFLIPTNYNYSDLKAQIISTIYQNFLNIKQDFKLYMWRHAQESIDLNIRKSVKSKLSLFPGHQLEENGVVANLSIDKNTYIIAKIIELNPINYRLTSLPSLSQKGLAGLQSIENNYFMNSNLQCLSNTLGLTEYIISGQLKINISVKHQKNYKELLVYSYMKLIKQIWIRDSKFINPISFKSSFNNHIIYSSTIIPRDPQETLIFIINKFHEELNKVPDLSQEEVKESELPELEKANKDWEKHMQKNSSIISDLFYGQYRSEYNCHRCQSKKVTFEISAILDLPLKCIQQYRETQKTIVKGKRYCDICQKYNKGKKSLTFYRPPPNLIISIKMLKNDDNSIERNKYFKSFPIENMILTTYTGEKACYDLYAVNNYFMSFNKINYKAVAKNIDGNWYEFDNIFVTRVNDMNSIITSKTCILFYKRKNI</sequence>
<comment type="caution">
    <text evidence="9">The sequence shown here is derived from an EMBL/GenBank/DDBJ whole genome shotgun (WGS) entry which is preliminary data.</text>
</comment>
<keyword evidence="4" id="KW-0645">Protease</keyword>
<gene>
    <name evidence="9" type="ORF">SteCoe_38619</name>
</gene>
<keyword evidence="10" id="KW-1185">Reference proteome</keyword>
<accession>A0A1R2AL92</accession>
<dbReference type="InterPro" id="IPR028889">
    <property type="entry name" value="USP"/>
</dbReference>
<dbReference type="InterPro" id="IPR001394">
    <property type="entry name" value="Peptidase_C19_UCH"/>
</dbReference>
<name>A0A1R2AL92_9CILI</name>
<evidence type="ECO:0000256" key="3">
    <source>
        <dbReference type="ARBA" id="ARBA00012759"/>
    </source>
</evidence>
<dbReference type="Proteomes" id="UP000187209">
    <property type="component" value="Unassembled WGS sequence"/>
</dbReference>
<comment type="similarity">
    <text evidence="2">Belongs to the peptidase C19 family.</text>
</comment>
<evidence type="ECO:0000256" key="1">
    <source>
        <dbReference type="ARBA" id="ARBA00000707"/>
    </source>
</evidence>
<dbReference type="EMBL" id="MPUH01002262">
    <property type="protein sequence ID" value="OMJ65281.1"/>
    <property type="molecule type" value="Genomic_DNA"/>
</dbReference>
<feature type="domain" description="USP" evidence="8">
    <location>
        <begin position="363"/>
        <end position="681"/>
    </location>
</feature>
<evidence type="ECO:0000256" key="4">
    <source>
        <dbReference type="ARBA" id="ARBA00022670"/>
    </source>
</evidence>
<dbReference type="GO" id="GO:0016579">
    <property type="term" value="P:protein deubiquitination"/>
    <property type="evidence" value="ECO:0007669"/>
    <property type="project" value="InterPro"/>
</dbReference>
<keyword evidence="6" id="KW-0378">Hydrolase</keyword>
<keyword evidence="5" id="KW-0833">Ubl conjugation pathway</keyword>
<keyword evidence="7" id="KW-0788">Thiol protease</keyword>
<dbReference type="GO" id="GO:0004843">
    <property type="term" value="F:cysteine-type deubiquitinase activity"/>
    <property type="evidence" value="ECO:0007669"/>
    <property type="project" value="UniProtKB-EC"/>
</dbReference>
<proteinExistence type="inferred from homology"/>
<dbReference type="GO" id="GO:0006508">
    <property type="term" value="P:proteolysis"/>
    <property type="evidence" value="ECO:0007669"/>
    <property type="project" value="UniProtKB-KW"/>
</dbReference>
<reference evidence="9 10" key="1">
    <citation type="submission" date="2016-11" db="EMBL/GenBank/DDBJ databases">
        <title>The macronuclear genome of Stentor coeruleus: a giant cell with tiny introns.</title>
        <authorList>
            <person name="Slabodnick M."/>
            <person name="Ruby J.G."/>
            <person name="Reiff S.B."/>
            <person name="Swart E.C."/>
            <person name="Gosai S."/>
            <person name="Prabakaran S."/>
            <person name="Witkowska E."/>
            <person name="Larue G.E."/>
            <person name="Fisher S."/>
            <person name="Freeman R.M."/>
            <person name="Gunawardena J."/>
            <person name="Chu W."/>
            <person name="Stover N.A."/>
            <person name="Gregory B.D."/>
            <person name="Nowacki M."/>
            <person name="Derisi J."/>
            <person name="Roy S.W."/>
            <person name="Marshall W.F."/>
            <person name="Sood P."/>
        </authorList>
    </citation>
    <scope>NUCLEOTIDE SEQUENCE [LARGE SCALE GENOMIC DNA]</scope>
    <source>
        <strain evidence="9">WM001</strain>
    </source>
</reference>
<evidence type="ECO:0000259" key="8">
    <source>
        <dbReference type="PROSITE" id="PS50235"/>
    </source>
</evidence>
<comment type="catalytic activity">
    <reaction evidence="1">
        <text>Thiol-dependent hydrolysis of ester, thioester, amide, peptide and isopeptide bonds formed by the C-terminal Gly of ubiquitin (a 76-residue protein attached to proteins as an intracellular targeting signal).</text>
        <dbReference type="EC" id="3.4.19.12"/>
    </reaction>
</comment>
<dbReference type="EC" id="3.4.19.12" evidence="3"/>
<dbReference type="AlphaFoldDB" id="A0A1R2AL92"/>
<dbReference type="OrthoDB" id="292964at2759"/>
<evidence type="ECO:0000313" key="10">
    <source>
        <dbReference type="Proteomes" id="UP000187209"/>
    </source>
</evidence>
<evidence type="ECO:0000256" key="6">
    <source>
        <dbReference type="ARBA" id="ARBA00022801"/>
    </source>
</evidence>
<dbReference type="PANTHER" id="PTHR21646">
    <property type="entry name" value="UBIQUITIN CARBOXYL-TERMINAL HYDROLASE"/>
    <property type="match status" value="1"/>
</dbReference>
<dbReference type="PANTHER" id="PTHR21646:SF24">
    <property type="entry name" value="UBIQUITIN CARBOXYL-TERMINAL HYDROLASE"/>
    <property type="match status" value="1"/>
</dbReference>